<dbReference type="Proteomes" id="UP000027002">
    <property type="component" value="Chromosome 7"/>
</dbReference>
<name>A0A8E5MKJ4_USTVR</name>
<dbReference type="GeneID" id="66068751"/>
<dbReference type="RefSeq" id="XP_043001406.1">
    <property type="nucleotide sequence ID" value="XM_043145471.1"/>
</dbReference>
<reference evidence="1" key="1">
    <citation type="submission" date="2020-03" db="EMBL/GenBank/DDBJ databases">
        <title>A mixture of massive structural variations and highly conserved coding sequences in Ustilaginoidea virens genome.</title>
        <authorList>
            <person name="Zhang K."/>
            <person name="Zhao Z."/>
            <person name="Zhang Z."/>
            <person name="Li Y."/>
            <person name="Hsiang T."/>
            <person name="Sun W."/>
        </authorList>
    </citation>
    <scope>NUCLEOTIDE SEQUENCE</scope>
    <source>
        <strain evidence="1">UV-8b</strain>
    </source>
</reference>
<sequence length="133" mass="14820">MFDSTWTFVSYTRRIKGTAERTEYLPVMCLLHSVCCPEAGFLTTGQHQLSIHVHTPQYLIIPAIDDPASPSRRLLLLSRALVDSPSCLVTGIYLLVSFCSGADEKSAFPNIKSRYQRPDVFHLHCAASANPDH</sequence>
<keyword evidence="2" id="KW-1185">Reference proteome</keyword>
<evidence type="ECO:0000313" key="1">
    <source>
        <dbReference type="EMBL" id="QUC23733.1"/>
    </source>
</evidence>
<gene>
    <name evidence="1" type="ORF">UV8b_07974</name>
</gene>
<dbReference type="EMBL" id="CP072759">
    <property type="protein sequence ID" value="QUC23733.1"/>
    <property type="molecule type" value="Genomic_DNA"/>
</dbReference>
<organism evidence="1 2">
    <name type="scientific">Ustilaginoidea virens</name>
    <name type="common">Rice false smut fungus</name>
    <name type="synonym">Villosiclava virens</name>
    <dbReference type="NCBI Taxonomy" id="1159556"/>
    <lineage>
        <taxon>Eukaryota</taxon>
        <taxon>Fungi</taxon>
        <taxon>Dikarya</taxon>
        <taxon>Ascomycota</taxon>
        <taxon>Pezizomycotina</taxon>
        <taxon>Sordariomycetes</taxon>
        <taxon>Hypocreomycetidae</taxon>
        <taxon>Hypocreales</taxon>
        <taxon>Clavicipitaceae</taxon>
        <taxon>Ustilaginoidea</taxon>
    </lineage>
</organism>
<accession>A0A8E5MKJ4</accession>
<dbReference type="KEGG" id="uvi:66068751"/>
<dbReference type="AlphaFoldDB" id="A0A8E5MKJ4"/>
<evidence type="ECO:0000313" key="2">
    <source>
        <dbReference type="Proteomes" id="UP000027002"/>
    </source>
</evidence>
<protein>
    <submittedName>
        <fullName evidence="1">Uncharacterized protein</fullName>
    </submittedName>
</protein>
<proteinExistence type="predicted"/>